<keyword evidence="2 9" id="KW-0813">Transport</keyword>
<feature type="compositionally biased region" description="Basic residues" evidence="10">
    <location>
        <begin position="54"/>
        <end position="67"/>
    </location>
</feature>
<proteinExistence type="inferred from homology"/>
<comment type="subunit">
    <text evidence="9">The Tat system comprises two distinct complexes: a TatABC complex, containing multiple copies of TatA, TatB and TatC subunits, and a separate TatA complex, containing only TatA subunits. Substrates initially bind to the TatABC complex, which probably triggers association of the separate TatA complex to form the active translocon.</text>
</comment>
<accession>S3DJX1</accession>
<dbReference type="Proteomes" id="UP000053688">
    <property type="component" value="Unassembled WGS sequence"/>
</dbReference>
<dbReference type="InterPro" id="IPR006312">
    <property type="entry name" value="TatA/E"/>
</dbReference>
<evidence type="ECO:0000256" key="4">
    <source>
        <dbReference type="ARBA" id="ARBA00022692"/>
    </source>
</evidence>
<dbReference type="InterPro" id="IPR003369">
    <property type="entry name" value="TatA/B/E"/>
</dbReference>
<organism evidence="11 12">
    <name type="scientific">Candidatus Photodesmus katoptron Akat1</name>
    <dbReference type="NCBI Taxonomy" id="1236703"/>
    <lineage>
        <taxon>Bacteria</taxon>
        <taxon>Pseudomonadati</taxon>
        <taxon>Pseudomonadota</taxon>
        <taxon>Gammaproteobacteria</taxon>
        <taxon>Vibrionales</taxon>
        <taxon>Vibrionaceae</taxon>
        <taxon>Candidatus Photodesmus</taxon>
    </lineage>
</organism>
<evidence type="ECO:0000256" key="5">
    <source>
        <dbReference type="ARBA" id="ARBA00022927"/>
    </source>
</evidence>
<dbReference type="HAMAP" id="MF_00236">
    <property type="entry name" value="TatA_E"/>
    <property type="match status" value="1"/>
</dbReference>
<feature type="region of interest" description="Disordered" evidence="10">
    <location>
        <begin position="43"/>
        <end position="79"/>
    </location>
</feature>
<keyword evidence="6 9" id="KW-1133">Transmembrane helix</keyword>
<reference evidence="11 12" key="1">
    <citation type="journal article" date="2014" name="Environ. Microbiol.">
        <title>Genomic signatures of obligate host dependence in the luminous bacterial symbiont of a vertebrate.</title>
        <authorList>
            <person name="Hendry T.A."/>
            <person name="de Wet J.R."/>
            <person name="Dunlap P.V."/>
        </authorList>
    </citation>
    <scope>NUCLEOTIDE SEQUENCE [LARGE SCALE GENOMIC DNA]</scope>
    <source>
        <strain evidence="11 12">Akat1</strain>
    </source>
</reference>
<comment type="subcellular location">
    <subcellularLocation>
        <location evidence="1 9">Cell membrane</location>
        <topology evidence="1 9">Single-pass membrane protein</topology>
    </subcellularLocation>
</comment>
<keyword evidence="12" id="KW-1185">Reference proteome</keyword>
<protein>
    <recommendedName>
        <fullName evidence="9">Sec-independent protein translocase protein TatA</fullName>
    </recommendedName>
</protein>
<dbReference type="Gene3D" id="1.20.5.3310">
    <property type="match status" value="1"/>
</dbReference>
<evidence type="ECO:0000256" key="9">
    <source>
        <dbReference type="HAMAP-Rule" id="MF_00236"/>
    </source>
</evidence>
<dbReference type="RefSeq" id="WP_016503813.1">
    <property type="nucleotide sequence ID" value="NZ_AMSD01000001.1"/>
</dbReference>
<dbReference type="STRING" id="28176.CF66_1025"/>
<dbReference type="GO" id="GO:0033281">
    <property type="term" value="C:TAT protein transport complex"/>
    <property type="evidence" value="ECO:0007669"/>
    <property type="project" value="UniProtKB-UniRule"/>
</dbReference>
<keyword evidence="8 9" id="KW-0472">Membrane</keyword>
<evidence type="ECO:0000313" key="11">
    <source>
        <dbReference type="EMBL" id="EPE38015.1"/>
    </source>
</evidence>
<dbReference type="GO" id="GO:0043953">
    <property type="term" value="P:protein transport by the Tat complex"/>
    <property type="evidence" value="ECO:0007669"/>
    <property type="project" value="UniProtKB-UniRule"/>
</dbReference>
<gene>
    <name evidence="9 11" type="primary">tatA</name>
    <name evidence="11" type="ORF">O1U_0478</name>
</gene>
<name>S3DJX1_9GAMM</name>
<dbReference type="EMBL" id="AMSD01000001">
    <property type="protein sequence ID" value="EPE38015.1"/>
    <property type="molecule type" value="Genomic_DNA"/>
</dbReference>
<evidence type="ECO:0000256" key="2">
    <source>
        <dbReference type="ARBA" id="ARBA00022448"/>
    </source>
</evidence>
<dbReference type="GO" id="GO:0008320">
    <property type="term" value="F:protein transmembrane transporter activity"/>
    <property type="evidence" value="ECO:0007669"/>
    <property type="project" value="UniProtKB-UniRule"/>
</dbReference>
<sequence>MAGISIWQLLIIFLVITLLFGTKRLHSIASNLGNTIKTFRNAINEENTSTETKRQKRSKKTNRKQKNKYTPSFKKETKK</sequence>
<dbReference type="PANTHER" id="PTHR42982">
    <property type="entry name" value="SEC-INDEPENDENT PROTEIN TRANSLOCASE PROTEIN TATA"/>
    <property type="match status" value="1"/>
</dbReference>
<dbReference type="PATRIC" id="fig|1236703.3.peg.479"/>
<evidence type="ECO:0000256" key="6">
    <source>
        <dbReference type="ARBA" id="ARBA00022989"/>
    </source>
</evidence>
<evidence type="ECO:0000256" key="7">
    <source>
        <dbReference type="ARBA" id="ARBA00023010"/>
    </source>
</evidence>
<evidence type="ECO:0000256" key="1">
    <source>
        <dbReference type="ARBA" id="ARBA00004162"/>
    </source>
</evidence>
<comment type="caution">
    <text evidence="11">The sequence shown here is derived from an EMBL/GenBank/DDBJ whole genome shotgun (WGS) entry which is preliminary data.</text>
</comment>
<dbReference type="NCBIfam" id="TIGR01411">
    <property type="entry name" value="tatAE"/>
    <property type="match status" value="1"/>
</dbReference>
<evidence type="ECO:0000256" key="10">
    <source>
        <dbReference type="SAM" id="MobiDB-lite"/>
    </source>
</evidence>
<comment type="similarity">
    <text evidence="9">Belongs to the TatA/E family.</text>
</comment>
<dbReference type="PANTHER" id="PTHR42982:SF1">
    <property type="entry name" value="SEC-INDEPENDENT PROTEIN TRANSLOCASE PROTEIN TATA"/>
    <property type="match status" value="1"/>
</dbReference>
<dbReference type="Pfam" id="PF02416">
    <property type="entry name" value="TatA_B_E"/>
    <property type="match status" value="1"/>
</dbReference>
<comment type="function">
    <text evidence="9">Part of the twin-arginine translocation (Tat) system that transports large folded proteins containing a characteristic twin-arginine motif in their signal peptide across membranes. TatA could form the protein-conducting channel of the Tat system.</text>
</comment>
<dbReference type="AlphaFoldDB" id="S3DJX1"/>
<dbReference type="eggNOG" id="COG1826">
    <property type="taxonomic scope" value="Bacteria"/>
</dbReference>
<keyword evidence="7 9" id="KW-0811">Translocation</keyword>
<evidence type="ECO:0000256" key="3">
    <source>
        <dbReference type="ARBA" id="ARBA00022475"/>
    </source>
</evidence>
<evidence type="ECO:0000256" key="8">
    <source>
        <dbReference type="ARBA" id="ARBA00023136"/>
    </source>
</evidence>
<keyword evidence="3 9" id="KW-1003">Cell membrane</keyword>
<evidence type="ECO:0000313" key="12">
    <source>
        <dbReference type="Proteomes" id="UP000053688"/>
    </source>
</evidence>
<feature type="transmembrane region" description="Helical" evidence="9">
    <location>
        <begin position="6"/>
        <end position="22"/>
    </location>
</feature>
<keyword evidence="5 9" id="KW-0653">Protein transport</keyword>
<keyword evidence="4 9" id="KW-0812">Transmembrane</keyword>